<comment type="caution">
    <text evidence="10">The sequence shown here is derived from an EMBL/GenBank/DDBJ whole genome shotgun (WGS) entry which is preliminary data.</text>
</comment>
<evidence type="ECO:0000256" key="5">
    <source>
        <dbReference type="ARBA" id="ARBA00022968"/>
    </source>
</evidence>
<feature type="non-terminal residue" evidence="10">
    <location>
        <position position="575"/>
    </location>
</feature>
<evidence type="ECO:0000313" key="11">
    <source>
        <dbReference type="Proteomes" id="UP000311382"/>
    </source>
</evidence>
<accession>A0A5C5G9V7</accession>
<comment type="subcellular location">
    <subcellularLocation>
        <location evidence="1">Golgi apparatus membrane</location>
        <topology evidence="1">Single-pass type II membrane protein</topology>
    </subcellularLocation>
</comment>
<dbReference type="InterPro" id="IPR029044">
    <property type="entry name" value="Nucleotide-diphossugar_trans"/>
</dbReference>
<evidence type="ECO:0000256" key="1">
    <source>
        <dbReference type="ARBA" id="ARBA00004323"/>
    </source>
</evidence>
<name>A0A5C5G9V7_9BASI</name>
<dbReference type="AlphaFoldDB" id="A0A5C5G9V7"/>
<proteinExistence type="inferred from homology"/>
<dbReference type="InterPro" id="IPR022751">
    <property type="entry name" value="Alpha_mannosyltransferase"/>
</dbReference>
<dbReference type="OrthoDB" id="430354at2759"/>
<evidence type="ECO:0000256" key="4">
    <source>
        <dbReference type="ARBA" id="ARBA00022692"/>
    </source>
</evidence>
<dbReference type="STRING" id="5288.A0A5C5G9V7"/>
<sequence length="575" mass="64161">MPFPLVLPLSFQRCAPARQDRPFLPLIVLACVVLVLYVQPRRLDLSGYSRAAQARDAELALADLRVASDAPVTSSSLADLALPRFDKLLAQPILDYDSSVALESLRCPKTHLQSNRDQLRNEGEHFWTSVTVAELTSARERVVERVKSRFGWGGLDEERLGYEWVEKMLGTGRGLVFTAGKRVTLPLLSCVSPGQLTCQTPPRSKDTASRLLTSLRILRKHHNCTLPVEFFAFASELSSLGQVKRDIDELGGVTWRTSEAERVEGAWKQFGILLYLDSDNVPLVDPSFLFDSPTYKEHGIVLWPDFNRDSAANPIWRLLGHPCSPAAAWQAETGQILVNKRARRGMNLVALEVARAMMREEGFWFRLSGGDKDLFRFAFLFLSLPYSLAPHYPSALGGPMLARTYKGHLFCGHTMVQYGLDAEREWAHLRSTGRLPPRAPHDDDDDNDEASKQHAPPLFVHANALKHTGYTHRRGSTFITLKRPLEDRLLGPPSSASRWSRPAAPLEAIRQAGLPTHGICIDVWDASARNGAREQVEDAREGAYEEGGVAVERWEEAWGGLGRGFEEMYYAQGGV</sequence>
<dbReference type="Pfam" id="PF11051">
    <property type="entry name" value="Mannosyl_trans3"/>
    <property type="match status" value="2"/>
</dbReference>
<gene>
    <name evidence="10" type="ORF">DMC30DRAFT_423279</name>
</gene>
<evidence type="ECO:0000256" key="6">
    <source>
        <dbReference type="ARBA" id="ARBA00022989"/>
    </source>
</evidence>
<evidence type="ECO:0000256" key="8">
    <source>
        <dbReference type="ARBA" id="ARBA00023136"/>
    </source>
</evidence>
<organism evidence="10 11">
    <name type="scientific">Rhodotorula diobovata</name>
    <dbReference type="NCBI Taxonomy" id="5288"/>
    <lineage>
        <taxon>Eukaryota</taxon>
        <taxon>Fungi</taxon>
        <taxon>Dikarya</taxon>
        <taxon>Basidiomycota</taxon>
        <taxon>Pucciniomycotina</taxon>
        <taxon>Microbotryomycetes</taxon>
        <taxon>Sporidiobolales</taxon>
        <taxon>Sporidiobolaceae</taxon>
        <taxon>Rhodotorula</taxon>
    </lineage>
</organism>
<keyword evidence="10" id="KW-0328">Glycosyltransferase</keyword>
<dbReference type="GO" id="GO:0000026">
    <property type="term" value="F:alpha-1,2-mannosyltransferase activity"/>
    <property type="evidence" value="ECO:0007669"/>
    <property type="project" value="TreeGrafter"/>
</dbReference>
<feature type="region of interest" description="Disordered" evidence="9">
    <location>
        <begin position="431"/>
        <end position="456"/>
    </location>
</feature>
<dbReference type="GO" id="GO:0000139">
    <property type="term" value="C:Golgi membrane"/>
    <property type="evidence" value="ECO:0007669"/>
    <property type="project" value="UniProtKB-SubCell"/>
</dbReference>
<dbReference type="PANTHER" id="PTHR31646">
    <property type="entry name" value="ALPHA-1,2-MANNOSYLTRANSFERASE MNN2"/>
    <property type="match status" value="1"/>
</dbReference>
<dbReference type="PANTHER" id="PTHR31646:SF1">
    <property type="entry name" value="ALPHA-1,2-MANNOSYLTRANSFERASE MNN2"/>
    <property type="match status" value="1"/>
</dbReference>
<keyword evidence="11" id="KW-1185">Reference proteome</keyword>
<evidence type="ECO:0000256" key="7">
    <source>
        <dbReference type="ARBA" id="ARBA00023034"/>
    </source>
</evidence>
<keyword evidence="5" id="KW-0735">Signal-anchor</keyword>
<evidence type="ECO:0000313" key="10">
    <source>
        <dbReference type="EMBL" id="TNY24721.1"/>
    </source>
</evidence>
<keyword evidence="6" id="KW-1133">Transmembrane helix</keyword>
<keyword evidence="3 10" id="KW-0808">Transferase</keyword>
<keyword evidence="8" id="KW-0472">Membrane</keyword>
<comment type="similarity">
    <text evidence="2">Belongs to the MNN1/MNT family.</text>
</comment>
<dbReference type="Proteomes" id="UP000311382">
    <property type="component" value="Unassembled WGS sequence"/>
</dbReference>
<keyword evidence="4" id="KW-0812">Transmembrane</keyword>
<evidence type="ECO:0000256" key="3">
    <source>
        <dbReference type="ARBA" id="ARBA00022679"/>
    </source>
</evidence>
<keyword evidence="7" id="KW-0333">Golgi apparatus</keyword>
<dbReference type="EMBL" id="SOZI01000001">
    <property type="protein sequence ID" value="TNY24721.1"/>
    <property type="molecule type" value="Genomic_DNA"/>
</dbReference>
<reference evidence="10 11" key="1">
    <citation type="submission" date="2019-03" db="EMBL/GenBank/DDBJ databases">
        <title>Rhodosporidium diobovatum UCD-FST 08-225 genome sequencing, assembly, and annotation.</title>
        <authorList>
            <person name="Fakankun I.U."/>
            <person name="Fristensky B."/>
            <person name="Levin D.B."/>
        </authorList>
    </citation>
    <scope>NUCLEOTIDE SEQUENCE [LARGE SCALE GENOMIC DNA]</scope>
    <source>
        <strain evidence="10 11">UCD-FST 08-225</strain>
    </source>
</reference>
<evidence type="ECO:0000256" key="9">
    <source>
        <dbReference type="SAM" id="MobiDB-lite"/>
    </source>
</evidence>
<dbReference type="SUPFAM" id="SSF53448">
    <property type="entry name" value="Nucleotide-diphospho-sugar transferases"/>
    <property type="match status" value="1"/>
</dbReference>
<dbReference type="GO" id="GO:0046354">
    <property type="term" value="P:mannan biosynthetic process"/>
    <property type="evidence" value="ECO:0007669"/>
    <property type="project" value="TreeGrafter"/>
</dbReference>
<protein>
    <submittedName>
        <fullName evidence="10">Mannosyltransferase putative-domain-containing protein</fullName>
    </submittedName>
</protein>
<evidence type="ECO:0000256" key="2">
    <source>
        <dbReference type="ARBA" id="ARBA00009105"/>
    </source>
</evidence>